<name>A0A9P4XZW8_CRYP1</name>
<keyword evidence="3" id="KW-1185">Reference proteome</keyword>
<protein>
    <submittedName>
        <fullName evidence="2">Uncharacterized protein</fullName>
    </submittedName>
</protein>
<dbReference type="Proteomes" id="UP000803844">
    <property type="component" value="Unassembled WGS sequence"/>
</dbReference>
<evidence type="ECO:0000313" key="2">
    <source>
        <dbReference type="EMBL" id="KAF3763964.1"/>
    </source>
</evidence>
<dbReference type="EMBL" id="MU032349">
    <property type="protein sequence ID" value="KAF3763964.1"/>
    <property type="molecule type" value="Genomic_DNA"/>
</dbReference>
<evidence type="ECO:0000313" key="3">
    <source>
        <dbReference type="Proteomes" id="UP000803844"/>
    </source>
</evidence>
<feature type="compositionally biased region" description="Basic residues" evidence="1">
    <location>
        <begin position="64"/>
        <end position="78"/>
    </location>
</feature>
<reference evidence="2" key="1">
    <citation type="journal article" date="2020" name="Phytopathology">
        <title>Genome sequence of the chestnut blight fungus Cryphonectria parasitica EP155: A fundamental resource for an archetypical invasive plant pathogen.</title>
        <authorList>
            <person name="Crouch J.A."/>
            <person name="Dawe A."/>
            <person name="Aerts A."/>
            <person name="Barry K."/>
            <person name="Churchill A.C.L."/>
            <person name="Grimwood J."/>
            <person name="Hillman B."/>
            <person name="Milgroom M.G."/>
            <person name="Pangilinan J."/>
            <person name="Smith M."/>
            <person name="Salamov A."/>
            <person name="Schmutz J."/>
            <person name="Yadav J."/>
            <person name="Grigoriev I.V."/>
            <person name="Nuss D."/>
        </authorList>
    </citation>
    <scope>NUCLEOTIDE SEQUENCE</scope>
    <source>
        <strain evidence="2">EP155</strain>
    </source>
</reference>
<sequence length="125" mass="13965">MARSTVSQHRWAEEQQKSWYQSTYRSVAAAQAGRNLEPGPRAHSGPSIPGQPPINLSAAVHGGGHSRWKERRRTTHKHTCPEFTTTSLIRKHVRDPDFMKLRLDGLGAPIGSRKGYVAPQKISPY</sequence>
<dbReference type="RefSeq" id="XP_040774925.1">
    <property type="nucleotide sequence ID" value="XM_040925815.1"/>
</dbReference>
<proteinExistence type="predicted"/>
<comment type="caution">
    <text evidence="2">The sequence shown here is derived from an EMBL/GenBank/DDBJ whole genome shotgun (WGS) entry which is preliminary data.</text>
</comment>
<accession>A0A9P4XZW8</accession>
<evidence type="ECO:0000256" key="1">
    <source>
        <dbReference type="SAM" id="MobiDB-lite"/>
    </source>
</evidence>
<gene>
    <name evidence="2" type="ORF">M406DRAFT_75189</name>
</gene>
<dbReference type="GeneID" id="63842944"/>
<feature type="region of interest" description="Disordered" evidence="1">
    <location>
        <begin position="30"/>
        <end position="79"/>
    </location>
</feature>
<organism evidence="2 3">
    <name type="scientific">Cryphonectria parasitica (strain ATCC 38755 / EP155)</name>
    <dbReference type="NCBI Taxonomy" id="660469"/>
    <lineage>
        <taxon>Eukaryota</taxon>
        <taxon>Fungi</taxon>
        <taxon>Dikarya</taxon>
        <taxon>Ascomycota</taxon>
        <taxon>Pezizomycotina</taxon>
        <taxon>Sordariomycetes</taxon>
        <taxon>Sordariomycetidae</taxon>
        <taxon>Diaporthales</taxon>
        <taxon>Cryphonectriaceae</taxon>
        <taxon>Cryphonectria-Endothia species complex</taxon>
        <taxon>Cryphonectria</taxon>
    </lineage>
</organism>
<dbReference type="AlphaFoldDB" id="A0A9P4XZW8"/>